<dbReference type="InterPro" id="IPR011701">
    <property type="entry name" value="MFS"/>
</dbReference>
<comment type="caution">
    <text evidence="8">The sequence shown here is derived from an EMBL/GenBank/DDBJ whole genome shotgun (WGS) entry which is preliminary data.</text>
</comment>
<feature type="transmembrane region" description="Helical" evidence="6">
    <location>
        <begin position="112"/>
        <end position="138"/>
    </location>
</feature>
<dbReference type="SUPFAM" id="SSF103473">
    <property type="entry name" value="MFS general substrate transporter"/>
    <property type="match status" value="1"/>
</dbReference>
<dbReference type="RefSeq" id="WP_075125800.1">
    <property type="nucleotide sequence ID" value="NZ_MSIE01000019.1"/>
</dbReference>
<dbReference type="InterPro" id="IPR020846">
    <property type="entry name" value="MFS_dom"/>
</dbReference>
<dbReference type="Pfam" id="PF07690">
    <property type="entry name" value="MFS_1"/>
    <property type="match status" value="1"/>
</dbReference>
<dbReference type="PANTHER" id="PTHR23513:SF17">
    <property type="entry name" value="MEMBRANE PROTEIN"/>
    <property type="match status" value="1"/>
</dbReference>
<dbReference type="OrthoDB" id="69054at2"/>
<dbReference type="PROSITE" id="PS50850">
    <property type="entry name" value="MFS"/>
    <property type="match status" value="1"/>
</dbReference>
<reference evidence="8 9" key="1">
    <citation type="submission" date="2016-12" db="EMBL/GenBank/DDBJ databases">
        <title>The draft genome sequence of Actinophytocola sp. 11-183.</title>
        <authorList>
            <person name="Wang W."/>
            <person name="Yuan L."/>
        </authorList>
    </citation>
    <scope>NUCLEOTIDE SEQUENCE [LARGE SCALE GENOMIC DNA]</scope>
    <source>
        <strain evidence="8 9">11-183</strain>
    </source>
</reference>
<evidence type="ECO:0000256" key="1">
    <source>
        <dbReference type="ARBA" id="ARBA00004651"/>
    </source>
</evidence>
<dbReference type="GO" id="GO:0022857">
    <property type="term" value="F:transmembrane transporter activity"/>
    <property type="evidence" value="ECO:0007669"/>
    <property type="project" value="InterPro"/>
</dbReference>
<evidence type="ECO:0000256" key="6">
    <source>
        <dbReference type="SAM" id="Phobius"/>
    </source>
</evidence>
<dbReference type="CDD" id="cd06173">
    <property type="entry name" value="MFS_MefA_like"/>
    <property type="match status" value="1"/>
</dbReference>
<dbReference type="PANTHER" id="PTHR23513">
    <property type="entry name" value="INTEGRAL MEMBRANE EFFLUX PROTEIN-RELATED"/>
    <property type="match status" value="1"/>
</dbReference>
<evidence type="ECO:0000256" key="2">
    <source>
        <dbReference type="ARBA" id="ARBA00022475"/>
    </source>
</evidence>
<evidence type="ECO:0000313" key="8">
    <source>
        <dbReference type="EMBL" id="OLF17201.1"/>
    </source>
</evidence>
<keyword evidence="4 6" id="KW-1133">Transmembrane helix</keyword>
<feature type="transmembrane region" description="Helical" evidence="6">
    <location>
        <begin position="30"/>
        <end position="47"/>
    </location>
</feature>
<feature type="transmembrane region" description="Helical" evidence="6">
    <location>
        <begin position="265"/>
        <end position="285"/>
    </location>
</feature>
<keyword evidence="3 6" id="KW-0812">Transmembrane</keyword>
<dbReference type="AlphaFoldDB" id="A0A1Q8CS57"/>
<feature type="transmembrane region" description="Helical" evidence="6">
    <location>
        <begin position="237"/>
        <end position="259"/>
    </location>
</feature>
<evidence type="ECO:0000256" key="3">
    <source>
        <dbReference type="ARBA" id="ARBA00022692"/>
    </source>
</evidence>
<feature type="transmembrane region" description="Helical" evidence="6">
    <location>
        <begin position="327"/>
        <end position="348"/>
    </location>
</feature>
<feature type="transmembrane region" description="Helical" evidence="6">
    <location>
        <begin position="292"/>
        <end position="315"/>
    </location>
</feature>
<feature type="domain" description="Major facilitator superfamily (MFS) profile" evidence="7">
    <location>
        <begin position="1"/>
        <end position="145"/>
    </location>
</feature>
<accession>A0A1Q8CS57</accession>
<dbReference type="STRING" id="1912961.BU204_12450"/>
<comment type="subcellular location">
    <subcellularLocation>
        <location evidence="1">Cell membrane</location>
        <topology evidence="1">Multi-pass membrane protein</topology>
    </subcellularLocation>
</comment>
<name>A0A1Q8CS57_9PSEU</name>
<evidence type="ECO:0000256" key="5">
    <source>
        <dbReference type="ARBA" id="ARBA00023136"/>
    </source>
</evidence>
<evidence type="ECO:0000313" key="9">
    <source>
        <dbReference type="Proteomes" id="UP000185596"/>
    </source>
</evidence>
<protein>
    <recommendedName>
        <fullName evidence="7">Major facilitator superfamily (MFS) profile domain-containing protein</fullName>
    </recommendedName>
</protein>
<dbReference type="EMBL" id="MSIE01000019">
    <property type="protein sequence ID" value="OLF17201.1"/>
    <property type="molecule type" value="Genomic_DNA"/>
</dbReference>
<evidence type="ECO:0000259" key="7">
    <source>
        <dbReference type="PROSITE" id="PS50850"/>
    </source>
</evidence>
<feature type="transmembrane region" description="Helical" evidence="6">
    <location>
        <begin position="175"/>
        <end position="197"/>
    </location>
</feature>
<evidence type="ECO:0000256" key="4">
    <source>
        <dbReference type="ARBA" id="ARBA00022989"/>
    </source>
</evidence>
<dbReference type="GO" id="GO:0005886">
    <property type="term" value="C:plasma membrane"/>
    <property type="evidence" value="ECO:0007669"/>
    <property type="project" value="UniProtKB-SubCell"/>
</dbReference>
<dbReference type="InterPro" id="IPR036259">
    <property type="entry name" value="MFS_trans_sf"/>
</dbReference>
<keyword evidence="2" id="KW-1003">Cell membrane</keyword>
<organism evidence="8 9">
    <name type="scientific">Actinophytocola xanthii</name>
    <dbReference type="NCBI Taxonomy" id="1912961"/>
    <lineage>
        <taxon>Bacteria</taxon>
        <taxon>Bacillati</taxon>
        <taxon>Actinomycetota</taxon>
        <taxon>Actinomycetes</taxon>
        <taxon>Pseudonocardiales</taxon>
        <taxon>Pseudonocardiaceae</taxon>
    </lineage>
</organism>
<gene>
    <name evidence="8" type="ORF">BU204_12450</name>
</gene>
<proteinExistence type="predicted"/>
<dbReference type="Gene3D" id="1.20.1250.20">
    <property type="entry name" value="MFS general substrate transporter like domains"/>
    <property type="match status" value="1"/>
</dbReference>
<sequence>MLSAVALPRTLLLLLGGAVGDRVGPRRVMIIGDAVMIGVALVLAVTTTWVGAPVPLLVVAALVVGTNDAFYLPSSGSMPRQLVEDDAVARAVALRHSGSQLVGVVGAPLGGVLVAFAGVPAAAWLDAVTFAIVLVVLLRVRPRFAPPPPARRKNLLREAGDGIRVAFTTEGLGPALLLVAGAAGAILPFSSILIPLMAQEHGWGASGAGLLVGVQAAGTVATTLVVSRRGAGSRAGVIAVGGLAAVGVGQMVVGLAGALPVAVGGALLTGLAGGLFVTHLTPVLLKAAPPEYLARVQALLALVQSVTLLVTNNVIGSVAQAFRPEVAVYGCAAVLLACAAAGLSSGAVRRITR</sequence>
<keyword evidence="5 6" id="KW-0472">Membrane</keyword>
<keyword evidence="9" id="KW-1185">Reference proteome</keyword>
<feature type="transmembrane region" description="Helical" evidence="6">
    <location>
        <begin position="203"/>
        <end position="225"/>
    </location>
</feature>
<dbReference type="Proteomes" id="UP000185596">
    <property type="component" value="Unassembled WGS sequence"/>
</dbReference>